<comment type="caution">
    <text evidence="1">The sequence shown here is derived from an EMBL/GenBank/DDBJ whole genome shotgun (WGS) entry which is preliminary data.</text>
</comment>
<sequence>MIGIRHFDFFPLWQELVLIQRTVDLLMLKDFVMKPFQIVVLMLKNCLYLSTIEQSKRKLVYFVIRIELKMSNNLEKSSIKLLVDSLGSASSSFK</sequence>
<evidence type="ECO:0000313" key="2">
    <source>
        <dbReference type="Proteomes" id="UP000276133"/>
    </source>
</evidence>
<gene>
    <name evidence="1" type="ORF">BpHYR1_009475</name>
</gene>
<proteinExistence type="predicted"/>
<dbReference type="AlphaFoldDB" id="A0A3M7S036"/>
<organism evidence="1 2">
    <name type="scientific">Brachionus plicatilis</name>
    <name type="common">Marine rotifer</name>
    <name type="synonym">Brachionus muelleri</name>
    <dbReference type="NCBI Taxonomy" id="10195"/>
    <lineage>
        <taxon>Eukaryota</taxon>
        <taxon>Metazoa</taxon>
        <taxon>Spiralia</taxon>
        <taxon>Gnathifera</taxon>
        <taxon>Rotifera</taxon>
        <taxon>Eurotatoria</taxon>
        <taxon>Monogononta</taxon>
        <taxon>Pseudotrocha</taxon>
        <taxon>Ploima</taxon>
        <taxon>Brachionidae</taxon>
        <taxon>Brachionus</taxon>
    </lineage>
</organism>
<keyword evidence="2" id="KW-1185">Reference proteome</keyword>
<protein>
    <submittedName>
        <fullName evidence="1">Uncharacterized protein</fullName>
    </submittedName>
</protein>
<reference evidence="1 2" key="1">
    <citation type="journal article" date="2018" name="Sci. Rep.">
        <title>Genomic signatures of local adaptation to the degree of environmental predictability in rotifers.</title>
        <authorList>
            <person name="Franch-Gras L."/>
            <person name="Hahn C."/>
            <person name="Garcia-Roger E.M."/>
            <person name="Carmona M.J."/>
            <person name="Serra M."/>
            <person name="Gomez A."/>
        </authorList>
    </citation>
    <scope>NUCLEOTIDE SEQUENCE [LARGE SCALE GENOMIC DNA]</scope>
    <source>
        <strain evidence="1">HYR1</strain>
    </source>
</reference>
<dbReference type="EMBL" id="REGN01002276">
    <property type="protein sequence ID" value="RNA29102.1"/>
    <property type="molecule type" value="Genomic_DNA"/>
</dbReference>
<evidence type="ECO:0000313" key="1">
    <source>
        <dbReference type="EMBL" id="RNA29102.1"/>
    </source>
</evidence>
<accession>A0A3M7S036</accession>
<dbReference type="Proteomes" id="UP000276133">
    <property type="component" value="Unassembled WGS sequence"/>
</dbReference>
<name>A0A3M7S036_BRAPC</name>